<dbReference type="Pfam" id="PF16113">
    <property type="entry name" value="ECH_2"/>
    <property type="match status" value="1"/>
</dbReference>
<dbReference type="PANTHER" id="PTHR43176">
    <property type="entry name" value="3-HYDROXYISOBUTYRYL-COA HYDROLASE-RELATED"/>
    <property type="match status" value="1"/>
</dbReference>
<keyword evidence="7" id="KW-1185">Reference proteome</keyword>
<dbReference type="EMBL" id="CAJVPK010000502">
    <property type="protein sequence ID" value="CAG8518807.1"/>
    <property type="molecule type" value="Genomic_DNA"/>
</dbReference>
<evidence type="ECO:0000313" key="6">
    <source>
        <dbReference type="EMBL" id="CAG8518807.1"/>
    </source>
</evidence>
<dbReference type="EC" id="3.1.2.4" evidence="2"/>
<keyword evidence="4" id="KW-1133">Transmembrane helix</keyword>
<reference evidence="6" key="1">
    <citation type="submission" date="2021-06" db="EMBL/GenBank/DDBJ databases">
        <authorList>
            <person name="Kallberg Y."/>
            <person name="Tangrot J."/>
            <person name="Rosling A."/>
        </authorList>
    </citation>
    <scope>NUCLEOTIDE SEQUENCE</scope>
    <source>
        <strain evidence="6">AZ414A</strain>
    </source>
</reference>
<dbReference type="Proteomes" id="UP000789706">
    <property type="component" value="Unassembled WGS sequence"/>
</dbReference>
<organism evidence="6 7">
    <name type="scientific">Diversispora eburnea</name>
    <dbReference type="NCBI Taxonomy" id="1213867"/>
    <lineage>
        <taxon>Eukaryota</taxon>
        <taxon>Fungi</taxon>
        <taxon>Fungi incertae sedis</taxon>
        <taxon>Mucoromycota</taxon>
        <taxon>Glomeromycotina</taxon>
        <taxon>Glomeromycetes</taxon>
        <taxon>Diversisporales</taxon>
        <taxon>Diversisporaceae</taxon>
        <taxon>Diversispora</taxon>
    </lineage>
</organism>
<dbReference type="GO" id="GO:0003860">
    <property type="term" value="F:3-hydroxyisobutyryl-CoA hydrolase activity"/>
    <property type="evidence" value="ECO:0007669"/>
    <property type="project" value="UniProtKB-EC"/>
</dbReference>
<dbReference type="AlphaFoldDB" id="A0A9N9A5Y7"/>
<proteinExistence type="predicted"/>
<keyword evidence="4" id="KW-0472">Membrane</keyword>
<feature type="transmembrane region" description="Helical" evidence="4">
    <location>
        <begin position="6"/>
        <end position="30"/>
    </location>
</feature>
<dbReference type="Gene3D" id="3.90.226.10">
    <property type="entry name" value="2-enoyl-CoA Hydratase, Chain A, domain 1"/>
    <property type="match status" value="1"/>
</dbReference>
<dbReference type="GO" id="GO:0006574">
    <property type="term" value="P:L-valine catabolic process"/>
    <property type="evidence" value="ECO:0007669"/>
    <property type="project" value="TreeGrafter"/>
</dbReference>
<dbReference type="InterPro" id="IPR029045">
    <property type="entry name" value="ClpP/crotonase-like_dom_sf"/>
</dbReference>
<sequence>MSELVLKVLVVILEILVALEVLAVLAADVLQRRKLGSRIFILNRPKALNALDLGMIRTMTPQLQAWKESDLCKVIILKAAGDTAFCAGGDVKRVILDEENGKHEEAVKFFEEEYQLNHLIATINKPFVSIMNGITMGGGVGLSVHGPFRIATEKTLFAMPEAKIGFFPDVGSSFFLPRLDGQIGTYLALTGFQLKATHYVPSNRLEFLEERLSEIECDDNEVINMAIEDYVFESNKDHIYSLAALEGENTDWATKTKNIMLSLSPTSLKVTLDALRKGKKKLITDCFKLEFILAQKFLENSDFKRGVKALLIDKPSTKPEWDPSTLSNFTEFFNDTKIEKIEKIEGVQKLKLLTNISYENYPFSKFNLPSEEEIRKVVTGETPEAGSLSMTKNDVLNFFIKDRRGKIGVREKVIEVLNRKTKGDESNELNWID</sequence>
<protein>
    <recommendedName>
        <fullName evidence="2">3-hydroxyisobutyryl-CoA hydrolase</fullName>
        <ecNumber evidence="2">3.1.2.4</ecNumber>
    </recommendedName>
</protein>
<comment type="caution">
    <text evidence="6">The sequence shown here is derived from an EMBL/GenBank/DDBJ whole genome shotgun (WGS) entry which is preliminary data.</text>
</comment>
<keyword evidence="3" id="KW-0378">Hydrolase</keyword>
<dbReference type="NCBIfam" id="NF004127">
    <property type="entry name" value="PRK05617.1"/>
    <property type="match status" value="1"/>
</dbReference>
<name>A0A9N9A5Y7_9GLOM</name>
<dbReference type="PANTHER" id="PTHR43176:SF3">
    <property type="entry name" value="3-HYDROXYISOBUTYRYL-COA HYDROLASE, MITOCHONDRIAL"/>
    <property type="match status" value="1"/>
</dbReference>
<gene>
    <name evidence="6" type="ORF">DEBURN_LOCUS5553</name>
</gene>
<dbReference type="CDD" id="cd06558">
    <property type="entry name" value="crotonase-like"/>
    <property type="match status" value="1"/>
</dbReference>
<dbReference type="OrthoDB" id="1737613at2759"/>
<evidence type="ECO:0000256" key="4">
    <source>
        <dbReference type="SAM" id="Phobius"/>
    </source>
</evidence>
<dbReference type="InterPro" id="IPR045004">
    <property type="entry name" value="ECH_dom"/>
</dbReference>
<comment type="catalytic activity">
    <reaction evidence="1">
        <text>3-hydroxy-2-methylpropanoyl-CoA + H2O = 3-hydroxy-2-methylpropanoate + CoA + H(+)</text>
        <dbReference type="Rhea" id="RHEA:20888"/>
        <dbReference type="ChEBI" id="CHEBI:11805"/>
        <dbReference type="ChEBI" id="CHEBI:15377"/>
        <dbReference type="ChEBI" id="CHEBI:15378"/>
        <dbReference type="ChEBI" id="CHEBI:57287"/>
        <dbReference type="ChEBI" id="CHEBI:57340"/>
        <dbReference type="EC" id="3.1.2.4"/>
    </reaction>
</comment>
<keyword evidence="4" id="KW-0812">Transmembrane</keyword>
<dbReference type="SUPFAM" id="SSF52096">
    <property type="entry name" value="ClpP/crotonase"/>
    <property type="match status" value="1"/>
</dbReference>
<dbReference type="InterPro" id="IPR032259">
    <property type="entry name" value="HIBYL-CoA-H"/>
</dbReference>
<evidence type="ECO:0000256" key="2">
    <source>
        <dbReference type="ARBA" id="ARBA00011915"/>
    </source>
</evidence>
<evidence type="ECO:0000256" key="1">
    <source>
        <dbReference type="ARBA" id="ARBA00001709"/>
    </source>
</evidence>
<evidence type="ECO:0000313" key="7">
    <source>
        <dbReference type="Proteomes" id="UP000789706"/>
    </source>
</evidence>
<evidence type="ECO:0000256" key="3">
    <source>
        <dbReference type="ARBA" id="ARBA00022801"/>
    </source>
</evidence>
<dbReference type="GO" id="GO:0005739">
    <property type="term" value="C:mitochondrion"/>
    <property type="evidence" value="ECO:0007669"/>
    <property type="project" value="TreeGrafter"/>
</dbReference>
<feature type="domain" description="Enoyl-CoA hydratase/isomerase" evidence="5">
    <location>
        <begin position="38"/>
        <end position="331"/>
    </location>
</feature>
<evidence type="ECO:0000259" key="5">
    <source>
        <dbReference type="Pfam" id="PF16113"/>
    </source>
</evidence>
<accession>A0A9N9A5Y7</accession>